<dbReference type="InterPro" id="IPR029058">
    <property type="entry name" value="AB_hydrolase_fold"/>
</dbReference>
<dbReference type="KEGG" id="aplc:110985076"/>
<reference evidence="5" key="1">
    <citation type="submission" date="2025-08" db="UniProtKB">
        <authorList>
            <consortium name="RefSeq"/>
        </authorList>
    </citation>
    <scope>IDENTIFICATION</scope>
</reference>
<dbReference type="GeneID" id="110985076"/>
<dbReference type="OMA" id="WLPEQGY"/>
<evidence type="ECO:0000256" key="1">
    <source>
        <dbReference type="SAM" id="MobiDB-lite"/>
    </source>
</evidence>
<dbReference type="InterPro" id="IPR022742">
    <property type="entry name" value="Hydrolase_4"/>
</dbReference>
<feature type="transmembrane region" description="Helical" evidence="2">
    <location>
        <begin position="71"/>
        <end position="92"/>
    </location>
</feature>
<feature type="region of interest" description="Disordered" evidence="1">
    <location>
        <begin position="396"/>
        <end position="416"/>
    </location>
</feature>
<feature type="transmembrane region" description="Helical" evidence="2">
    <location>
        <begin position="98"/>
        <end position="119"/>
    </location>
</feature>
<sequence>MRRQNLSFDSELRHYLHMNPSEGDEDSNHRQSMSEGSLPSQGSANNSRSSPGPRKKSTTRSPSRCGSVCRLLYNFISYIVARFWGLCTAWILVLVLVYFLYGTTLALLSVLVAIVGLVYNIQDNLLYFPEEPESSRFYVAPAQSTGLPHEDLYIQTSDRVRISAVLFKQAEPLFGRAPTVLFFHGNAGNIAHRYFNAHGLYAMCGCNILFLEYRGYGRSEGRPSEAGLYRDAQAALDYLHRRGDVDTRRIVVFGRSLGGGVAIHLTSQACNRSKIAGLIVENTFTSIPDMGAVLFHLNLLRWVPLFLVKNQYFSINKVKHIRTSTLFISGVEDELVPPRMMHELFQRCGTKNKQLIRFEGGTHNETWRCQGYFTVIREFLTQVTYRETQLIKDLPPGAQRVQDTSETSSRHHIETV</sequence>
<keyword evidence="4" id="KW-1185">Reference proteome</keyword>
<accession>A0A8B7Z9M5</accession>
<dbReference type="Pfam" id="PF12146">
    <property type="entry name" value="Hydrolase_4"/>
    <property type="match status" value="1"/>
</dbReference>
<keyword evidence="2" id="KW-0472">Membrane</keyword>
<dbReference type="GO" id="GO:0008474">
    <property type="term" value="F:palmitoyl-(protein) hydrolase activity"/>
    <property type="evidence" value="ECO:0007669"/>
    <property type="project" value="TreeGrafter"/>
</dbReference>
<dbReference type="Gene3D" id="3.40.50.1820">
    <property type="entry name" value="alpha/beta hydrolase"/>
    <property type="match status" value="1"/>
</dbReference>
<organism evidence="4 5">
    <name type="scientific">Acanthaster planci</name>
    <name type="common">Crown-of-thorns starfish</name>
    <dbReference type="NCBI Taxonomy" id="133434"/>
    <lineage>
        <taxon>Eukaryota</taxon>
        <taxon>Metazoa</taxon>
        <taxon>Echinodermata</taxon>
        <taxon>Eleutherozoa</taxon>
        <taxon>Asterozoa</taxon>
        <taxon>Asteroidea</taxon>
        <taxon>Valvatacea</taxon>
        <taxon>Valvatida</taxon>
        <taxon>Acanthasteridae</taxon>
        <taxon>Acanthaster</taxon>
    </lineage>
</organism>
<feature type="region of interest" description="Disordered" evidence="1">
    <location>
        <begin position="17"/>
        <end position="64"/>
    </location>
</feature>
<evidence type="ECO:0000313" key="5">
    <source>
        <dbReference type="RefSeq" id="XP_022101505.1"/>
    </source>
</evidence>
<keyword evidence="2" id="KW-0812">Transmembrane</keyword>
<evidence type="ECO:0000256" key="2">
    <source>
        <dbReference type="SAM" id="Phobius"/>
    </source>
</evidence>
<feature type="compositionally biased region" description="Polar residues" evidence="1">
    <location>
        <begin position="30"/>
        <end position="50"/>
    </location>
</feature>
<dbReference type="RefSeq" id="XP_022101505.1">
    <property type="nucleotide sequence ID" value="XM_022245813.1"/>
</dbReference>
<dbReference type="Proteomes" id="UP000694845">
    <property type="component" value="Unplaced"/>
</dbReference>
<evidence type="ECO:0000259" key="3">
    <source>
        <dbReference type="Pfam" id="PF12146"/>
    </source>
</evidence>
<name>A0A8B7Z9M5_ACAPL</name>
<keyword evidence="2" id="KW-1133">Transmembrane helix</keyword>
<proteinExistence type="predicted"/>
<gene>
    <name evidence="5" type="primary">LOC110985076</name>
</gene>
<dbReference type="SUPFAM" id="SSF53474">
    <property type="entry name" value="alpha/beta-Hydrolases"/>
    <property type="match status" value="1"/>
</dbReference>
<protein>
    <submittedName>
        <fullName evidence="5">Protein ABHD13-like</fullName>
    </submittedName>
</protein>
<dbReference type="OrthoDB" id="10249433at2759"/>
<dbReference type="PANTHER" id="PTHR12277:SF81">
    <property type="entry name" value="PROTEIN ABHD13"/>
    <property type="match status" value="1"/>
</dbReference>
<dbReference type="GO" id="GO:0016020">
    <property type="term" value="C:membrane"/>
    <property type="evidence" value="ECO:0007669"/>
    <property type="project" value="TreeGrafter"/>
</dbReference>
<dbReference type="CTD" id="84945"/>
<feature type="domain" description="Serine aminopeptidase S33" evidence="3">
    <location>
        <begin position="179"/>
        <end position="305"/>
    </location>
</feature>
<dbReference type="PANTHER" id="PTHR12277">
    <property type="entry name" value="ALPHA/BETA HYDROLASE DOMAIN-CONTAINING PROTEIN"/>
    <property type="match status" value="1"/>
</dbReference>
<evidence type="ECO:0000313" key="4">
    <source>
        <dbReference type="Proteomes" id="UP000694845"/>
    </source>
</evidence>
<dbReference type="AlphaFoldDB" id="A0A8B7Z9M5"/>